<dbReference type="SUPFAM" id="SSF46894">
    <property type="entry name" value="C-terminal effector domain of the bipartite response regulators"/>
    <property type="match status" value="1"/>
</dbReference>
<protein>
    <recommendedName>
        <fullName evidence="3">SatD family protein</fullName>
    </recommendedName>
</protein>
<comment type="caution">
    <text evidence="1">The sequence shown here is derived from an EMBL/GenBank/DDBJ whole genome shotgun (WGS) entry which is preliminary data.</text>
</comment>
<evidence type="ECO:0008006" key="3">
    <source>
        <dbReference type="Google" id="ProtNLM"/>
    </source>
</evidence>
<organism evidence="1 2">
    <name type="scientific">Natronoflexus pectinivorans</name>
    <dbReference type="NCBI Taxonomy" id="682526"/>
    <lineage>
        <taxon>Bacteria</taxon>
        <taxon>Pseudomonadati</taxon>
        <taxon>Bacteroidota</taxon>
        <taxon>Bacteroidia</taxon>
        <taxon>Marinilabiliales</taxon>
        <taxon>Marinilabiliaceae</taxon>
        <taxon>Natronoflexus</taxon>
    </lineage>
</organism>
<proteinExistence type="predicted"/>
<keyword evidence="2" id="KW-1185">Reference proteome</keyword>
<gene>
    <name evidence="1" type="ORF">EV194_10879</name>
</gene>
<dbReference type="GO" id="GO:0006355">
    <property type="term" value="P:regulation of DNA-templated transcription"/>
    <property type="evidence" value="ECO:0007669"/>
    <property type="project" value="InterPro"/>
</dbReference>
<dbReference type="AlphaFoldDB" id="A0A4R2GHD6"/>
<sequence>MPVKSLNLNNLYHINMRATISGDIIASTSLTDKGRETLAKGFRRLIRVLKKEHGVYARVIKGDYIECYLENPEEALRIVLIIKTFIKSLSINTRSGVIGVRHFKIHGIRLAMGLGSITRFDARRGIIDGEAIYMSGRLINLNTKVYKERKIIKSTLFIDSSQKQITEESEPLLALLDVIIARCTARQCEVLYHRLSGKSEAEVAKILKVSQPTINQHSTAAGWNAIEKTVNRFSTIIKNLKS</sequence>
<dbReference type="EMBL" id="SLWK01000008">
    <property type="protein sequence ID" value="TCO07472.1"/>
    <property type="molecule type" value="Genomic_DNA"/>
</dbReference>
<dbReference type="GO" id="GO:0003677">
    <property type="term" value="F:DNA binding"/>
    <property type="evidence" value="ECO:0007669"/>
    <property type="project" value="InterPro"/>
</dbReference>
<accession>A0A4R2GHD6</accession>
<dbReference type="Proteomes" id="UP000295221">
    <property type="component" value="Unassembled WGS sequence"/>
</dbReference>
<dbReference type="InterPro" id="IPR016032">
    <property type="entry name" value="Sig_transdc_resp-reg_C-effctor"/>
</dbReference>
<evidence type="ECO:0000313" key="2">
    <source>
        <dbReference type="Proteomes" id="UP000295221"/>
    </source>
</evidence>
<reference evidence="1 2" key="1">
    <citation type="submission" date="2019-03" db="EMBL/GenBank/DDBJ databases">
        <title>Genomic Encyclopedia of Type Strains, Phase IV (KMG-IV): sequencing the most valuable type-strain genomes for metagenomic binning, comparative biology and taxonomic classification.</title>
        <authorList>
            <person name="Goeker M."/>
        </authorList>
    </citation>
    <scope>NUCLEOTIDE SEQUENCE [LARGE SCALE GENOMIC DNA]</scope>
    <source>
        <strain evidence="1 2">DSM 24179</strain>
    </source>
</reference>
<evidence type="ECO:0000313" key="1">
    <source>
        <dbReference type="EMBL" id="TCO07472.1"/>
    </source>
</evidence>
<name>A0A4R2GHD6_9BACT</name>